<keyword evidence="1 2" id="KW-0238">DNA-binding</keyword>
<reference evidence="5 7" key="2">
    <citation type="submission" date="2018-10" db="EMBL/GenBank/DDBJ databases">
        <title>Characterization and genome analysis of a novel bacterium Sphingobium yanoikuyae SJTF8 capable of degrading PAHs.</title>
        <authorList>
            <person name="Yin C."/>
            <person name="Xiong W."/>
            <person name="Liang R."/>
        </authorList>
    </citation>
    <scope>NUCLEOTIDE SEQUENCE [LARGE SCALE GENOMIC DNA]</scope>
    <source>
        <strain evidence="5 7">SJTF8</strain>
        <plasmid evidence="5">pF1</plasmid>
        <plasmid evidence="7">pf1</plasmid>
    </source>
</reference>
<evidence type="ECO:0000313" key="6">
    <source>
        <dbReference type="Proteomes" id="UP000037029"/>
    </source>
</evidence>
<name>A0A0J9CZ08_SPHYA</name>
<dbReference type="Proteomes" id="UP000037029">
    <property type="component" value="Plasmid pses189"/>
</dbReference>
<gene>
    <name evidence="4" type="ORF">BV87_26905</name>
    <name evidence="5" type="ORF">EBF16_00655</name>
</gene>
<dbReference type="GO" id="GO:0003700">
    <property type="term" value="F:DNA-binding transcription factor activity"/>
    <property type="evidence" value="ECO:0007669"/>
    <property type="project" value="TreeGrafter"/>
</dbReference>
<evidence type="ECO:0000256" key="1">
    <source>
        <dbReference type="ARBA" id="ARBA00023125"/>
    </source>
</evidence>
<dbReference type="Pfam" id="PF00440">
    <property type="entry name" value="TetR_N"/>
    <property type="match status" value="1"/>
</dbReference>
<dbReference type="EMBL" id="CP033227">
    <property type="protein sequence ID" value="AYO75548.1"/>
    <property type="molecule type" value="Genomic_DNA"/>
</dbReference>
<dbReference type="Gene3D" id="1.10.357.10">
    <property type="entry name" value="Tetracycline Repressor, domain 2"/>
    <property type="match status" value="1"/>
</dbReference>
<dbReference type="Proteomes" id="UP000280708">
    <property type="component" value="Plasmid pF1"/>
</dbReference>
<dbReference type="InterPro" id="IPR001647">
    <property type="entry name" value="HTH_TetR"/>
</dbReference>
<feature type="domain" description="HTH tetR-type" evidence="3">
    <location>
        <begin position="7"/>
        <end position="67"/>
    </location>
</feature>
<evidence type="ECO:0000259" key="3">
    <source>
        <dbReference type="PROSITE" id="PS50977"/>
    </source>
</evidence>
<dbReference type="RefSeq" id="WP_037445098.1">
    <property type="nucleotide sequence ID" value="NZ_CP020927.1"/>
</dbReference>
<dbReference type="PANTHER" id="PTHR30055">
    <property type="entry name" value="HTH-TYPE TRANSCRIPTIONAL REGULATOR RUTR"/>
    <property type="match status" value="1"/>
</dbReference>
<organism evidence="4 6">
    <name type="scientific">Sphingobium yanoikuyae</name>
    <name type="common">Sphingomonas yanoikuyae</name>
    <dbReference type="NCBI Taxonomy" id="13690"/>
    <lineage>
        <taxon>Bacteria</taxon>
        <taxon>Pseudomonadati</taxon>
        <taxon>Pseudomonadota</taxon>
        <taxon>Alphaproteobacteria</taxon>
        <taxon>Sphingomonadales</taxon>
        <taxon>Sphingomonadaceae</taxon>
        <taxon>Sphingobium</taxon>
    </lineage>
</organism>
<geneLocation type="plasmid" evidence="5">
    <name>pF1</name>
</geneLocation>
<dbReference type="PANTHER" id="PTHR30055:SF223">
    <property type="entry name" value="HTH-TYPE TRANSCRIPTIONAL REGULATOR UIDR"/>
    <property type="match status" value="1"/>
</dbReference>
<accession>A0A0J9CZ08</accession>
<evidence type="ECO:0000313" key="5">
    <source>
        <dbReference type="EMBL" id="AYO75548.1"/>
    </source>
</evidence>
<geneLocation type="plasmid" evidence="4">
    <name>pSES189</name>
</geneLocation>
<evidence type="ECO:0000313" key="4">
    <source>
        <dbReference type="EMBL" id="ATP22074.1"/>
    </source>
</evidence>
<evidence type="ECO:0000313" key="7">
    <source>
        <dbReference type="Proteomes" id="UP000280708"/>
    </source>
</evidence>
<feature type="DNA-binding region" description="H-T-H motif" evidence="2">
    <location>
        <begin position="30"/>
        <end position="49"/>
    </location>
</feature>
<geneLocation type="plasmid" evidence="6">
    <name>pses189</name>
</geneLocation>
<protein>
    <submittedName>
        <fullName evidence="4">TetR family transcriptional regulator</fullName>
    </submittedName>
    <submittedName>
        <fullName evidence="5">TetR/AcrR family transcriptional regulator</fullName>
    </submittedName>
</protein>
<dbReference type="InterPro" id="IPR050109">
    <property type="entry name" value="HTH-type_TetR-like_transc_reg"/>
</dbReference>
<geneLocation type="plasmid" evidence="7">
    <name>pf1</name>
</geneLocation>
<dbReference type="EMBL" id="CP020927">
    <property type="protein sequence ID" value="ATP22074.1"/>
    <property type="molecule type" value="Genomic_DNA"/>
</dbReference>
<dbReference type="PROSITE" id="PS50977">
    <property type="entry name" value="HTH_TETR_2"/>
    <property type="match status" value="1"/>
</dbReference>
<dbReference type="InterPro" id="IPR009057">
    <property type="entry name" value="Homeodomain-like_sf"/>
</dbReference>
<dbReference type="PRINTS" id="PR00455">
    <property type="entry name" value="HTHTETR"/>
</dbReference>
<keyword evidence="4" id="KW-0614">Plasmid</keyword>
<sequence>MVKLSAADRRNALLDAAWSYVAEHGVHALTLAEAAERGGVSKPIAYNHFQSRAGLLCALYDRYYTGHIEELTKALERAATVEEAAKVIAQAYVDCVEQSGPVAAALAGALSGGAEMETMRRDCDDRYVGLCVATLESRAARPIHFASVVAFVGAAASLSNEVQRGRISKKEAVDHLAGLLASAVT</sequence>
<dbReference type="GO" id="GO:0000976">
    <property type="term" value="F:transcription cis-regulatory region binding"/>
    <property type="evidence" value="ECO:0007669"/>
    <property type="project" value="TreeGrafter"/>
</dbReference>
<dbReference type="SUPFAM" id="SSF46689">
    <property type="entry name" value="Homeodomain-like"/>
    <property type="match status" value="1"/>
</dbReference>
<proteinExistence type="predicted"/>
<dbReference type="AlphaFoldDB" id="A0A0J9CZ08"/>
<reference evidence="4 6" key="1">
    <citation type="submission" date="2017-04" db="EMBL/GenBank/DDBJ databases">
        <title>Characterization, genome and methylation analysis of a phthalic acid esters degrading strain Sphingobium yanoikuyae SHJ.</title>
        <authorList>
            <person name="Feng L."/>
        </authorList>
    </citation>
    <scope>NUCLEOTIDE SEQUENCE [LARGE SCALE GENOMIC DNA]</scope>
    <source>
        <strain evidence="4 6">SHJ</strain>
        <plasmid evidence="6">Plasmid pses189</plasmid>
        <plasmid evidence="4">pSES189</plasmid>
    </source>
</reference>
<evidence type="ECO:0000256" key="2">
    <source>
        <dbReference type="PROSITE-ProRule" id="PRU00335"/>
    </source>
</evidence>